<protein>
    <recommendedName>
        <fullName evidence="4">histidine kinase</fullName>
        <ecNumber evidence="4">2.7.13.3</ecNumber>
    </recommendedName>
</protein>
<dbReference type="FunFam" id="3.30.565.10:FF:000023">
    <property type="entry name" value="PAS domain-containing sensor histidine kinase"/>
    <property type="match status" value="1"/>
</dbReference>
<keyword evidence="12" id="KW-0472">Membrane</keyword>
<evidence type="ECO:0000256" key="10">
    <source>
        <dbReference type="ARBA" id="ARBA00022840"/>
    </source>
</evidence>
<dbReference type="PROSITE" id="PS50113">
    <property type="entry name" value="PAC"/>
    <property type="match status" value="1"/>
</dbReference>
<sequence>APVLDHREKLLGRMLVFRDITRERAVEQMKTDFVSTVSHELRTPLTSIRGALQLVVGRPQQPELGQRTRELLEISLKNSERLIRLINDILDISKIEQGSLQLRRTSLDPLALCQNAVQEVEAIAAGRNVALHIQAHNNLPPISADQDRALQVLTNLLSNAIKFSEPGQSVELSAVQGGAMIYFAVRDYGRGIAPEDHERIFEKFHQLDSSLTRNASGTGLGLAICRALVAEQGGRIWLDSALGKGATFTFTLPLAGQEDLFVPRGDFNQPTILVADDNLATRQIIRAMLEHAGYQVAEADGGAAALQLARFLQPALITLDVMMPDLDGFDVAQLLHTDPLTQAIPVLFVSASGEEDRAQTLGSYLSKPFTADELLRAIRRLTGTPRRHVLVMDDDYHVRPALVQLLQRGGFVASEAGDARSGLAMLENNPPDLVLLDLRMPDADGFELIYKLKHDSRFSHIPIVVLTVRDGHPDAEMRAMALGAVRYLEKPISSDELLAEIERLLQ</sequence>
<accession>A0A0N8PRL1</accession>
<evidence type="ECO:0000256" key="4">
    <source>
        <dbReference type="ARBA" id="ARBA00012438"/>
    </source>
</evidence>
<evidence type="ECO:0000256" key="6">
    <source>
        <dbReference type="ARBA" id="ARBA00022553"/>
    </source>
</evidence>
<keyword evidence="11" id="KW-0902">Two-component regulatory system</keyword>
<keyword evidence="8" id="KW-0547">Nucleotide-binding</keyword>
<keyword evidence="9" id="KW-0418">Kinase</keyword>
<evidence type="ECO:0000313" key="17">
    <source>
        <dbReference type="EMBL" id="KPV50229.1"/>
    </source>
</evidence>
<name>A0A0N8PRL1_9CHLR</name>
<dbReference type="InterPro" id="IPR036890">
    <property type="entry name" value="HATPase_C_sf"/>
</dbReference>
<evidence type="ECO:0000256" key="13">
    <source>
        <dbReference type="PROSITE-ProRule" id="PRU00169"/>
    </source>
</evidence>
<dbReference type="PRINTS" id="PR00344">
    <property type="entry name" value="BCTRLSENSOR"/>
</dbReference>
<evidence type="ECO:0000256" key="2">
    <source>
        <dbReference type="ARBA" id="ARBA00004236"/>
    </source>
</evidence>
<keyword evidence="7" id="KW-0808">Transferase</keyword>
<dbReference type="SUPFAM" id="SSF55874">
    <property type="entry name" value="ATPase domain of HSP90 chaperone/DNA topoisomerase II/histidine kinase"/>
    <property type="match status" value="1"/>
</dbReference>
<dbReference type="InterPro" id="IPR005467">
    <property type="entry name" value="His_kinase_dom"/>
</dbReference>
<gene>
    <name evidence="17" type="ORF">SE17_28185</name>
</gene>
<dbReference type="PROSITE" id="PS50109">
    <property type="entry name" value="HIS_KIN"/>
    <property type="match status" value="1"/>
</dbReference>
<feature type="modified residue" description="4-aspartylphosphate" evidence="13">
    <location>
        <position position="320"/>
    </location>
</feature>
<evidence type="ECO:0000259" key="16">
    <source>
        <dbReference type="PROSITE" id="PS50113"/>
    </source>
</evidence>
<dbReference type="FunFam" id="1.10.287.130:FF:000001">
    <property type="entry name" value="Two-component sensor histidine kinase"/>
    <property type="match status" value="1"/>
</dbReference>
<evidence type="ECO:0000256" key="7">
    <source>
        <dbReference type="ARBA" id="ARBA00022679"/>
    </source>
</evidence>
<dbReference type="GO" id="GO:0005524">
    <property type="term" value="F:ATP binding"/>
    <property type="evidence" value="ECO:0007669"/>
    <property type="project" value="UniProtKB-KW"/>
</dbReference>
<comment type="caution">
    <text evidence="17">The sequence shown here is derived from an EMBL/GenBank/DDBJ whole genome shotgun (WGS) entry which is preliminary data.</text>
</comment>
<evidence type="ECO:0000256" key="8">
    <source>
        <dbReference type="ARBA" id="ARBA00022741"/>
    </source>
</evidence>
<evidence type="ECO:0000313" key="18">
    <source>
        <dbReference type="Proteomes" id="UP000050509"/>
    </source>
</evidence>
<evidence type="ECO:0000256" key="11">
    <source>
        <dbReference type="ARBA" id="ARBA00023012"/>
    </source>
</evidence>
<dbReference type="GO" id="GO:0000155">
    <property type="term" value="F:phosphorelay sensor kinase activity"/>
    <property type="evidence" value="ECO:0007669"/>
    <property type="project" value="InterPro"/>
</dbReference>
<dbReference type="PANTHER" id="PTHR43047:SF72">
    <property type="entry name" value="OSMOSENSING HISTIDINE PROTEIN KINASE SLN1"/>
    <property type="match status" value="1"/>
</dbReference>
<keyword evidence="18" id="KW-1185">Reference proteome</keyword>
<feature type="domain" description="Histidine kinase" evidence="14">
    <location>
        <begin position="36"/>
        <end position="256"/>
    </location>
</feature>
<evidence type="ECO:0000256" key="3">
    <source>
        <dbReference type="ARBA" id="ARBA00004314"/>
    </source>
</evidence>
<dbReference type="InterPro" id="IPR011006">
    <property type="entry name" value="CheY-like_superfamily"/>
</dbReference>
<dbReference type="GO" id="GO:0005886">
    <property type="term" value="C:plasma membrane"/>
    <property type="evidence" value="ECO:0007669"/>
    <property type="project" value="UniProtKB-SubCell"/>
</dbReference>
<dbReference type="GO" id="GO:0045121">
    <property type="term" value="C:membrane raft"/>
    <property type="evidence" value="ECO:0007669"/>
    <property type="project" value="UniProtKB-SubCell"/>
</dbReference>
<feature type="domain" description="PAC" evidence="16">
    <location>
        <begin position="1"/>
        <end position="32"/>
    </location>
</feature>
<dbReference type="InterPro" id="IPR003594">
    <property type="entry name" value="HATPase_dom"/>
</dbReference>
<dbReference type="PANTHER" id="PTHR43047">
    <property type="entry name" value="TWO-COMPONENT HISTIDINE PROTEIN KINASE"/>
    <property type="match status" value="1"/>
</dbReference>
<dbReference type="InterPro" id="IPR003661">
    <property type="entry name" value="HisK_dim/P_dom"/>
</dbReference>
<evidence type="ECO:0000256" key="1">
    <source>
        <dbReference type="ARBA" id="ARBA00000085"/>
    </source>
</evidence>
<keyword evidence="10" id="KW-0067">ATP-binding</keyword>
<dbReference type="InterPro" id="IPR001789">
    <property type="entry name" value="Sig_transdc_resp-reg_receiver"/>
</dbReference>
<dbReference type="SMART" id="SM00387">
    <property type="entry name" value="HATPase_c"/>
    <property type="match status" value="1"/>
</dbReference>
<keyword evidence="5" id="KW-1003">Cell membrane</keyword>
<dbReference type="Gene3D" id="3.30.565.10">
    <property type="entry name" value="Histidine kinase-like ATPase, C-terminal domain"/>
    <property type="match status" value="1"/>
</dbReference>
<organism evidence="17 18">
    <name type="scientific">Kouleothrix aurantiaca</name>
    <dbReference type="NCBI Taxonomy" id="186479"/>
    <lineage>
        <taxon>Bacteria</taxon>
        <taxon>Bacillati</taxon>
        <taxon>Chloroflexota</taxon>
        <taxon>Chloroflexia</taxon>
        <taxon>Chloroflexales</taxon>
        <taxon>Roseiflexineae</taxon>
        <taxon>Roseiflexaceae</taxon>
        <taxon>Kouleothrix</taxon>
    </lineage>
</organism>
<dbReference type="SUPFAM" id="SSF47384">
    <property type="entry name" value="Homodimeric domain of signal transducing histidine kinase"/>
    <property type="match status" value="1"/>
</dbReference>
<feature type="domain" description="Response regulatory" evidence="15">
    <location>
        <begin position="388"/>
        <end position="505"/>
    </location>
</feature>
<dbReference type="Gene3D" id="1.10.287.130">
    <property type="match status" value="1"/>
</dbReference>
<dbReference type="PROSITE" id="PS50110">
    <property type="entry name" value="RESPONSE_REGULATORY"/>
    <property type="match status" value="2"/>
</dbReference>
<dbReference type="Pfam" id="PF02518">
    <property type="entry name" value="HATPase_c"/>
    <property type="match status" value="1"/>
</dbReference>
<dbReference type="Proteomes" id="UP000050509">
    <property type="component" value="Unassembled WGS sequence"/>
</dbReference>
<dbReference type="InterPro" id="IPR036097">
    <property type="entry name" value="HisK_dim/P_sf"/>
</dbReference>
<feature type="non-terminal residue" evidence="17">
    <location>
        <position position="1"/>
    </location>
</feature>
<comment type="catalytic activity">
    <reaction evidence="1">
        <text>ATP + protein L-histidine = ADP + protein N-phospho-L-histidine.</text>
        <dbReference type="EC" id="2.7.13.3"/>
    </reaction>
</comment>
<dbReference type="CDD" id="cd16922">
    <property type="entry name" value="HATPase_EvgS-ArcB-TorS-like"/>
    <property type="match status" value="1"/>
</dbReference>
<dbReference type="CDD" id="cd00082">
    <property type="entry name" value="HisKA"/>
    <property type="match status" value="1"/>
</dbReference>
<feature type="domain" description="Response regulatory" evidence="15">
    <location>
        <begin position="271"/>
        <end position="382"/>
    </location>
</feature>
<evidence type="ECO:0000259" key="15">
    <source>
        <dbReference type="PROSITE" id="PS50110"/>
    </source>
</evidence>
<dbReference type="AlphaFoldDB" id="A0A0N8PRL1"/>
<dbReference type="Pfam" id="PF00072">
    <property type="entry name" value="Response_reg"/>
    <property type="match status" value="2"/>
</dbReference>
<dbReference type="EC" id="2.7.13.3" evidence="4"/>
<feature type="modified residue" description="4-aspartylphosphate" evidence="13">
    <location>
        <position position="437"/>
    </location>
</feature>
<dbReference type="EMBL" id="LJCR01001509">
    <property type="protein sequence ID" value="KPV50229.1"/>
    <property type="molecule type" value="Genomic_DNA"/>
</dbReference>
<evidence type="ECO:0000256" key="5">
    <source>
        <dbReference type="ARBA" id="ARBA00022475"/>
    </source>
</evidence>
<evidence type="ECO:0000259" key="14">
    <source>
        <dbReference type="PROSITE" id="PS50109"/>
    </source>
</evidence>
<dbReference type="Gene3D" id="3.40.50.2300">
    <property type="match status" value="2"/>
</dbReference>
<evidence type="ECO:0000256" key="9">
    <source>
        <dbReference type="ARBA" id="ARBA00022777"/>
    </source>
</evidence>
<dbReference type="InterPro" id="IPR004358">
    <property type="entry name" value="Sig_transdc_His_kin-like_C"/>
</dbReference>
<dbReference type="SMART" id="SM00388">
    <property type="entry name" value="HisKA"/>
    <property type="match status" value="1"/>
</dbReference>
<dbReference type="InterPro" id="IPR000700">
    <property type="entry name" value="PAS-assoc_C"/>
</dbReference>
<proteinExistence type="predicted"/>
<dbReference type="GO" id="GO:0009927">
    <property type="term" value="F:histidine phosphotransfer kinase activity"/>
    <property type="evidence" value="ECO:0007669"/>
    <property type="project" value="TreeGrafter"/>
</dbReference>
<dbReference type="SUPFAM" id="SSF52172">
    <property type="entry name" value="CheY-like"/>
    <property type="match status" value="2"/>
</dbReference>
<evidence type="ECO:0000256" key="12">
    <source>
        <dbReference type="ARBA" id="ARBA00023136"/>
    </source>
</evidence>
<comment type="subcellular location">
    <subcellularLocation>
        <location evidence="2">Cell membrane</location>
    </subcellularLocation>
    <subcellularLocation>
        <location evidence="3">Membrane raft</location>
        <topology evidence="3">Multi-pass membrane protein</topology>
    </subcellularLocation>
</comment>
<keyword evidence="6 13" id="KW-0597">Phosphoprotein</keyword>
<dbReference type="SMART" id="SM00448">
    <property type="entry name" value="REC"/>
    <property type="match status" value="2"/>
</dbReference>
<dbReference type="Pfam" id="PF00512">
    <property type="entry name" value="HisKA"/>
    <property type="match status" value="1"/>
</dbReference>
<reference evidence="17 18" key="1">
    <citation type="submission" date="2015-09" db="EMBL/GenBank/DDBJ databases">
        <title>Draft genome sequence of Kouleothrix aurantiaca JCM 19913.</title>
        <authorList>
            <person name="Hemp J."/>
        </authorList>
    </citation>
    <scope>NUCLEOTIDE SEQUENCE [LARGE SCALE GENOMIC DNA]</scope>
    <source>
        <strain evidence="17 18">COM-B</strain>
    </source>
</reference>